<evidence type="ECO:0000313" key="3">
    <source>
        <dbReference type="Proteomes" id="UP001066276"/>
    </source>
</evidence>
<comment type="caution">
    <text evidence="2">The sequence shown here is derived from an EMBL/GenBank/DDBJ whole genome shotgun (WGS) entry which is preliminary data.</text>
</comment>
<keyword evidence="3" id="KW-1185">Reference proteome</keyword>
<reference evidence="2" key="1">
    <citation type="journal article" date="2022" name="bioRxiv">
        <title>Sequencing and chromosome-scale assembly of the giantPleurodeles waltlgenome.</title>
        <authorList>
            <person name="Brown T."/>
            <person name="Elewa A."/>
            <person name="Iarovenko S."/>
            <person name="Subramanian E."/>
            <person name="Araus A.J."/>
            <person name="Petzold A."/>
            <person name="Susuki M."/>
            <person name="Suzuki K.-i.T."/>
            <person name="Hayashi T."/>
            <person name="Toyoda A."/>
            <person name="Oliveira C."/>
            <person name="Osipova E."/>
            <person name="Leigh N.D."/>
            <person name="Simon A."/>
            <person name="Yun M.H."/>
        </authorList>
    </citation>
    <scope>NUCLEOTIDE SEQUENCE</scope>
    <source>
        <strain evidence="2">20211129_DDA</strain>
        <tissue evidence="2">Liver</tissue>
    </source>
</reference>
<protein>
    <submittedName>
        <fullName evidence="2">Uncharacterized protein</fullName>
    </submittedName>
</protein>
<dbReference type="AlphaFoldDB" id="A0AAV7NZ32"/>
<dbReference type="Proteomes" id="UP001066276">
    <property type="component" value="Chromosome 8"/>
</dbReference>
<sequence>MEPTQRVIGAAHRGRWGLCSWPLQGPLRGNGVYAASHDCIPPKGDGPRVAGDSRVPPQGDAARHCRSLLQARERARNLNPGFTQPLGFYPLKWPFNHLGPWNANSKQMARQIYEFAETVMEGAADFLPHPEACTTSGAGAGKGLGLPQPQTGISDPRRFQAHSSMPSSFCC</sequence>
<feature type="compositionally biased region" description="Polar residues" evidence="1">
    <location>
        <begin position="161"/>
        <end position="171"/>
    </location>
</feature>
<feature type="region of interest" description="Disordered" evidence="1">
    <location>
        <begin position="149"/>
        <end position="171"/>
    </location>
</feature>
<gene>
    <name evidence="2" type="ORF">NDU88_008481</name>
</gene>
<evidence type="ECO:0000256" key="1">
    <source>
        <dbReference type="SAM" id="MobiDB-lite"/>
    </source>
</evidence>
<accession>A0AAV7NZ32</accession>
<proteinExistence type="predicted"/>
<dbReference type="EMBL" id="JANPWB010000012">
    <property type="protein sequence ID" value="KAJ1120307.1"/>
    <property type="molecule type" value="Genomic_DNA"/>
</dbReference>
<evidence type="ECO:0000313" key="2">
    <source>
        <dbReference type="EMBL" id="KAJ1120307.1"/>
    </source>
</evidence>
<name>A0AAV7NZ32_PLEWA</name>
<organism evidence="2 3">
    <name type="scientific">Pleurodeles waltl</name>
    <name type="common">Iberian ribbed newt</name>
    <dbReference type="NCBI Taxonomy" id="8319"/>
    <lineage>
        <taxon>Eukaryota</taxon>
        <taxon>Metazoa</taxon>
        <taxon>Chordata</taxon>
        <taxon>Craniata</taxon>
        <taxon>Vertebrata</taxon>
        <taxon>Euteleostomi</taxon>
        <taxon>Amphibia</taxon>
        <taxon>Batrachia</taxon>
        <taxon>Caudata</taxon>
        <taxon>Salamandroidea</taxon>
        <taxon>Salamandridae</taxon>
        <taxon>Pleurodelinae</taxon>
        <taxon>Pleurodeles</taxon>
    </lineage>
</organism>